<dbReference type="EMBL" id="RBLG01000001">
    <property type="protein sequence ID" value="RKS55061.1"/>
    <property type="molecule type" value="Genomic_DNA"/>
</dbReference>
<evidence type="ECO:0000256" key="3">
    <source>
        <dbReference type="ARBA" id="ARBA00023163"/>
    </source>
</evidence>
<dbReference type="PROSITE" id="PS01124">
    <property type="entry name" value="HTH_ARAC_FAMILY_2"/>
    <property type="match status" value="1"/>
</dbReference>
<name>A0A495PXE4_9FLAO</name>
<dbReference type="SMART" id="SM00342">
    <property type="entry name" value="HTH_ARAC"/>
    <property type="match status" value="1"/>
</dbReference>
<keyword evidence="2 6" id="KW-0238">DNA-binding</keyword>
<evidence type="ECO:0000313" key="6">
    <source>
        <dbReference type="EMBL" id="RKS55061.1"/>
    </source>
</evidence>
<feature type="domain" description="HTH araC/xylS-type" evidence="5">
    <location>
        <begin position="99"/>
        <end position="178"/>
    </location>
</feature>
<evidence type="ECO:0000259" key="5">
    <source>
        <dbReference type="PROSITE" id="PS01124"/>
    </source>
</evidence>
<organism evidence="6 7">
    <name type="scientific">Gillisia mitskevichiae</name>
    <dbReference type="NCBI Taxonomy" id="270921"/>
    <lineage>
        <taxon>Bacteria</taxon>
        <taxon>Pseudomonadati</taxon>
        <taxon>Bacteroidota</taxon>
        <taxon>Flavobacteriia</taxon>
        <taxon>Flavobacteriales</taxon>
        <taxon>Flavobacteriaceae</taxon>
        <taxon>Gillisia</taxon>
    </lineage>
</organism>
<evidence type="ECO:0000256" key="1">
    <source>
        <dbReference type="ARBA" id="ARBA00023015"/>
    </source>
</evidence>
<keyword evidence="7" id="KW-1185">Reference proteome</keyword>
<dbReference type="Gene3D" id="1.10.10.60">
    <property type="entry name" value="Homeodomain-like"/>
    <property type="match status" value="1"/>
</dbReference>
<gene>
    <name evidence="6" type="ORF">BC962_0015</name>
</gene>
<feature type="region of interest" description="Disordered" evidence="4">
    <location>
        <begin position="169"/>
        <end position="188"/>
    </location>
</feature>
<dbReference type="InterPro" id="IPR009057">
    <property type="entry name" value="Homeodomain-like_sf"/>
</dbReference>
<dbReference type="InterPro" id="IPR020449">
    <property type="entry name" value="Tscrpt_reg_AraC-type_HTH"/>
</dbReference>
<dbReference type="PRINTS" id="PR00032">
    <property type="entry name" value="HTHARAC"/>
</dbReference>
<dbReference type="Pfam" id="PF12833">
    <property type="entry name" value="HTH_18"/>
    <property type="match status" value="1"/>
</dbReference>
<dbReference type="OrthoDB" id="952277at2"/>
<keyword evidence="3" id="KW-0804">Transcription</keyword>
<dbReference type="RefSeq" id="WP_121343901.1">
    <property type="nucleotide sequence ID" value="NZ_RBLG01000001.1"/>
</dbReference>
<dbReference type="PANTHER" id="PTHR43280">
    <property type="entry name" value="ARAC-FAMILY TRANSCRIPTIONAL REGULATOR"/>
    <property type="match status" value="1"/>
</dbReference>
<sequence>MANKELHIKNMVCDRCILSVREILQRNNIEFLNISLGTIELPNSIDLHQMEELQKEFKKVGFEILSEKNERIVKQIKAIILNEIFQKDSDTHQNLSVILTENLHFDYSHLSSIFSKTEGKSIQKYQNELKVERIKELLEYDELSISEIAHNLGFGSAAYLSTQFKNSTGITPSQYKRSQQGRNTLDAF</sequence>
<reference evidence="6 7" key="1">
    <citation type="submission" date="2018-10" db="EMBL/GenBank/DDBJ databases">
        <title>Genomic Encyclopedia of Archaeal and Bacterial Type Strains, Phase II (KMG-II): from individual species to whole genera.</title>
        <authorList>
            <person name="Goeker M."/>
        </authorList>
    </citation>
    <scope>NUCLEOTIDE SEQUENCE [LARGE SCALE GENOMIC DNA]</scope>
    <source>
        <strain evidence="6 7">DSM 19839</strain>
    </source>
</reference>
<dbReference type="GO" id="GO:0043565">
    <property type="term" value="F:sequence-specific DNA binding"/>
    <property type="evidence" value="ECO:0007669"/>
    <property type="project" value="InterPro"/>
</dbReference>
<evidence type="ECO:0000256" key="2">
    <source>
        <dbReference type="ARBA" id="ARBA00023125"/>
    </source>
</evidence>
<evidence type="ECO:0000313" key="7">
    <source>
        <dbReference type="Proteomes" id="UP000276282"/>
    </source>
</evidence>
<keyword evidence="1" id="KW-0805">Transcription regulation</keyword>
<dbReference type="AlphaFoldDB" id="A0A495PXE4"/>
<accession>A0A495PXE4</accession>
<comment type="caution">
    <text evidence="6">The sequence shown here is derived from an EMBL/GenBank/DDBJ whole genome shotgun (WGS) entry which is preliminary data.</text>
</comment>
<dbReference type="InterPro" id="IPR018060">
    <property type="entry name" value="HTH_AraC"/>
</dbReference>
<dbReference type="SUPFAM" id="SSF46689">
    <property type="entry name" value="Homeodomain-like"/>
    <property type="match status" value="1"/>
</dbReference>
<dbReference type="PROSITE" id="PS00041">
    <property type="entry name" value="HTH_ARAC_FAMILY_1"/>
    <property type="match status" value="1"/>
</dbReference>
<dbReference type="GO" id="GO:0003700">
    <property type="term" value="F:DNA-binding transcription factor activity"/>
    <property type="evidence" value="ECO:0007669"/>
    <property type="project" value="InterPro"/>
</dbReference>
<dbReference type="InterPro" id="IPR018062">
    <property type="entry name" value="HTH_AraC-typ_CS"/>
</dbReference>
<proteinExistence type="predicted"/>
<dbReference type="Proteomes" id="UP000276282">
    <property type="component" value="Unassembled WGS sequence"/>
</dbReference>
<evidence type="ECO:0000256" key="4">
    <source>
        <dbReference type="SAM" id="MobiDB-lite"/>
    </source>
</evidence>
<protein>
    <submittedName>
        <fullName evidence="6">AraC-like DNA-binding protein</fullName>
    </submittedName>
</protein>
<dbReference type="PANTHER" id="PTHR43280:SF28">
    <property type="entry name" value="HTH-TYPE TRANSCRIPTIONAL ACTIVATOR RHAS"/>
    <property type="match status" value="1"/>
</dbReference>